<dbReference type="InterPro" id="IPR000253">
    <property type="entry name" value="FHA_dom"/>
</dbReference>
<accession>A0ABQ3AZJ0</accession>
<evidence type="ECO:0000313" key="4">
    <source>
        <dbReference type="Proteomes" id="UP000619761"/>
    </source>
</evidence>
<dbReference type="CDD" id="cd07302">
    <property type="entry name" value="CHD"/>
    <property type="match status" value="1"/>
</dbReference>
<dbReference type="PANTHER" id="PTHR43081">
    <property type="entry name" value="ADENYLATE CYCLASE, TERMINAL-DIFFERENTIATION SPECIFIC-RELATED"/>
    <property type="match status" value="1"/>
</dbReference>
<dbReference type="SUPFAM" id="SSF55073">
    <property type="entry name" value="Nucleotide cyclase"/>
    <property type="match status" value="1"/>
</dbReference>
<protein>
    <recommendedName>
        <fullName evidence="5">Adenylate/guanylate cyclase domain-containing protein</fullName>
    </recommendedName>
</protein>
<reference evidence="4" key="1">
    <citation type="journal article" date="2019" name="Int. J. Syst. Evol. Microbiol.">
        <title>The Global Catalogue of Microorganisms (GCM) 10K type strain sequencing project: providing services to taxonomists for standard genome sequencing and annotation.</title>
        <authorList>
            <consortium name="The Broad Institute Genomics Platform"/>
            <consortium name="The Broad Institute Genome Sequencing Center for Infectious Disease"/>
            <person name="Wu L."/>
            <person name="Ma J."/>
        </authorList>
    </citation>
    <scope>NUCLEOTIDE SEQUENCE [LARGE SCALE GENOMIC DNA]</scope>
    <source>
        <strain evidence="4">KCTC 32239</strain>
    </source>
</reference>
<evidence type="ECO:0000259" key="2">
    <source>
        <dbReference type="PROSITE" id="PS50125"/>
    </source>
</evidence>
<evidence type="ECO:0000313" key="3">
    <source>
        <dbReference type="EMBL" id="GGY71630.1"/>
    </source>
</evidence>
<dbReference type="Gene3D" id="2.60.200.20">
    <property type="match status" value="1"/>
</dbReference>
<organism evidence="3 4">
    <name type="scientific">Cellvibrio zantedeschiae</name>
    <dbReference type="NCBI Taxonomy" id="1237077"/>
    <lineage>
        <taxon>Bacteria</taxon>
        <taxon>Pseudomonadati</taxon>
        <taxon>Pseudomonadota</taxon>
        <taxon>Gammaproteobacteria</taxon>
        <taxon>Cellvibrionales</taxon>
        <taxon>Cellvibrionaceae</taxon>
        <taxon>Cellvibrio</taxon>
    </lineage>
</organism>
<dbReference type="SUPFAM" id="SSF49879">
    <property type="entry name" value="SMAD/FHA domain"/>
    <property type="match status" value="1"/>
</dbReference>
<dbReference type="RefSeq" id="WP_189417333.1">
    <property type="nucleotide sequence ID" value="NZ_BMYZ01000001.1"/>
</dbReference>
<comment type="caution">
    <text evidence="3">The sequence shown here is derived from an EMBL/GenBank/DDBJ whole genome shotgun (WGS) entry which is preliminary data.</text>
</comment>
<dbReference type="InterPro" id="IPR008984">
    <property type="entry name" value="SMAD_FHA_dom_sf"/>
</dbReference>
<dbReference type="InterPro" id="IPR029787">
    <property type="entry name" value="Nucleotide_cyclase"/>
</dbReference>
<feature type="domain" description="FHA" evidence="1">
    <location>
        <begin position="213"/>
        <end position="262"/>
    </location>
</feature>
<dbReference type="PROSITE" id="PS50006">
    <property type="entry name" value="FHA_DOMAIN"/>
    <property type="match status" value="1"/>
</dbReference>
<dbReference type="EMBL" id="BMYZ01000001">
    <property type="protein sequence ID" value="GGY71630.1"/>
    <property type="molecule type" value="Genomic_DNA"/>
</dbReference>
<dbReference type="PANTHER" id="PTHR43081:SF1">
    <property type="entry name" value="ADENYLATE CYCLASE, TERMINAL-DIFFERENTIATION SPECIFIC"/>
    <property type="match status" value="1"/>
</dbReference>
<evidence type="ECO:0008006" key="5">
    <source>
        <dbReference type="Google" id="ProtNLM"/>
    </source>
</evidence>
<feature type="domain" description="Guanylate cyclase" evidence="2">
    <location>
        <begin position="9"/>
        <end position="120"/>
    </location>
</feature>
<keyword evidence="4" id="KW-1185">Reference proteome</keyword>
<dbReference type="Pfam" id="PF00498">
    <property type="entry name" value="FHA"/>
    <property type="match status" value="1"/>
</dbReference>
<proteinExistence type="predicted"/>
<sequence length="298" mass="33101">MFNQNTPQAIMFADVSGSSALYKQLGNQDAKAIVDDAVSHMAATTIVHEGTVVKTIGDEVMARFDSAATACRVAIAIQQRSSREFADIGLGIRIGIAFGDTVVTPTDAFGDTVNDAAFVAHIARANQIVLTQGVIDELDATLMHQCQLFDRVNIKGDSQKTIIYRLAWETSQQNDLSTRVMPIHDVTRFVSTFQLTLKMGDKIVSILPDQTPYSIGRDLNKVHLYLDNSVCSREHCHIEFRRGKYVLVDHSTNGTYVHEENKTPIYLRREEAPLQGTGVISIGQQVDSKNPWLIHYQH</sequence>
<gene>
    <name evidence="3" type="ORF">GCM10011613_15570</name>
</gene>
<dbReference type="Gene3D" id="3.30.70.1230">
    <property type="entry name" value="Nucleotide cyclase"/>
    <property type="match status" value="1"/>
</dbReference>
<dbReference type="PROSITE" id="PS50125">
    <property type="entry name" value="GUANYLATE_CYCLASE_2"/>
    <property type="match status" value="1"/>
</dbReference>
<dbReference type="InterPro" id="IPR001054">
    <property type="entry name" value="A/G_cyclase"/>
</dbReference>
<name>A0ABQ3AZJ0_9GAMM</name>
<dbReference type="Proteomes" id="UP000619761">
    <property type="component" value="Unassembled WGS sequence"/>
</dbReference>
<dbReference type="SMART" id="SM00240">
    <property type="entry name" value="FHA"/>
    <property type="match status" value="1"/>
</dbReference>
<evidence type="ECO:0000259" key="1">
    <source>
        <dbReference type="PROSITE" id="PS50006"/>
    </source>
</evidence>
<dbReference type="InterPro" id="IPR050697">
    <property type="entry name" value="Adenylyl/Guanylyl_Cyclase_3/4"/>
</dbReference>
<dbReference type="CDD" id="cd00060">
    <property type="entry name" value="FHA"/>
    <property type="match status" value="1"/>
</dbReference>
<dbReference type="Pfam" id="PF00211">
    <property type="entry name" value="Guanylate_cyc"/>
    <property type="match status" value="1"/>
</dbReference>